<organism evidence="2">
    <name type="scientific">viral metagenome</name>
    <dbReference type="NCBI Taxonomy" id="1070528"/>
    <lineage>
        <taxon>unclassified sequences</taxon>
        <taxon>metagenomes</taxon>
        <taxon>organismal metagenomes</taxon>
    </lineage>
</organism>
<sequence>MVKFAYTRYLYLEDEVRYSLMLSLLERNKEESLFWLYELYFSGFDVFGYLFNLYEMLYITKKSILNEMEELHNEWLIDKHKHHIPGTFIISLINYKYSIAKFVKKLYKIKCKDVKKNEKYSNKLIHMKPEDYEKYTTKIYPEKAYKTLAFECKYFIRKSLNTLCEQPITYDIKMYTDKWLYYASAANIWKHRITLYNGRVDDENEEVIFDNIEDKEKFDDEYDLEPDEQSLETQQKSLGRDNDEQFSVNDLIKNYGGFIEHVEEKSS</sequence>
<evidence type="ECO:0000256" key="1">
    <source>
        <dbReference type="SAM" id="MobiDB-lite"/>
    </source>
</evidence>
<proteinExistence type="predicted"/>
<reference evidence="2" key="1">
    <citation type="journal article" date="2020" name="Nature">
        <title>Giant virus diversity and host interactions through global metagenomics.</title>
        <authorList>
            <person name="Schulz F."/>
            <person name="Roux S."/>
            <person name="Paez-Espino D."/>
            <person name="Jungbluth S."/>
            <person name="Walsh D.A."/>
            <person name="Denef V.J."/>
            <person name="McMahon K.D."/>
            <person name="Konstantinidis K.T."/>
            <person name="Eloe-Fadrosh E.A."/>
            <person name="Kyrpides N.C."/>
            <person name="Woyke T."/>
        </authorList>
    </citation>
    <scope>NUCLEOTIDE SEQUENCE</scope>
    <source>
        <strain evidence="2">GVMAG-M-3300020182-84</strain>
    </source>
</reference>
<dbReference type="AlphaFoldDB" id="A0A6C0C1Z9"/>
<name>A0A6C0C1Z9_9ZZZZ</name>
<protein>
    <submittedName>
        <fullName evidence="2">Uncharacterized protein</fullName>
    </submittedName>
</protein>
<feature type="region of interest" description="Disordered" evidence="1">
    <location>
        <begin position="223"/>
        <end position="244"/>
    </location>
</feature>
<evidence type="ECO:0000313" key="2">
    <source>
        <dbReference type="EMBL" id="QHS98332.1"/>
    </source>
</evidence>
<accession>A0A6C0C1Z9</accession>
<dbReference type="EMBL" id="MN739314">
    <property type="protein sequence ID" value="QHS98332.1"/>
    <property type="molecule type" value="Genomic_DNA"/>
</dbReference>